<protein>
    <submittedName>
        <fullName evidence="3">MurR/RpiR family transcriptional regulator</fullName>
    </submittedName>
</protein>
<dbReference type="PROSITE" id="PS51071">
    <property type="entry name" value="HTH_RPIR"/>
    <property type="match status" value="1"/>
</dbReference>
<dbReference type="InterPro" id="IPR047640">
    <property type="entry name" value="RpiR-like"/>
</dbReference>
<dbReference type="PROSITE" id="PS51464">
    <property type="entry name" value="SIS"/>
    <property type="match status" value="1"/>
</dbReference>
<dbReference type="Gene3D" id="1.10.10.10">
    <property type="entry name" value="Winged helix-like DNA-binding domain superfamily/Winged helix DNA-binding domain"/>
    <property type="match status" value="1"/>
</dbReference>
<dbReference type="InterPro" id="IPR001347">
    <property type="entry name" value="SIS_dom"/>
</dbReference>
<organism evidence="3 4">
    <name type="scientific">Entomospira culicis</name>
    <dbReference type="NCBI Taxonomy" id="2719989"/>
    <lineage>
        <taxon>Bacteria</taxon>
        <taxon>Pseudomonadati</taxon>
        <taxon>Spirochaetota</taxon>
        <taxon>Spirochaetia</taxon>
        <taxon>Spirochaetales</taxon>
        <taxon>Spirochaetaceae</taxon>
        <taxon>Entomospira</taxon>
    </lineage>
</organism>
<dbReference type="InterPro" id="IPR036388">
    <property type="entry name" value="WH-like_DNA-bd_sf"/>
</dbReference>
<dbReference type="SUPFAM" id="SSF46689">
    <property type="entry name" value="Homeodomain-like"/>
    <property type="match status" value="1"/>
</dbReference>
<dbReference type="AlphaFoldDB" id="A0A968GKD1"/>
<dbReference type="Pfam" id="PF01380">
    <property type="entry name" value="SIS"/>
    <property type="match status" value="1"/>
</dbReference>
<keyword evidence="4" id="KW-1185">Reference proteome</keyword>
<feature type="domain" description="SIS" evidence="2">
    <location>
        <begin position="129"/>
        <end position="267"/>
    </location>
</feature>
<dbReference type="Pfam" id="PF01418">
    <property type="entry name" value="HTH_6"/>
    <property type="match status" value="1"/>
</dbReference>
<accession>A0A968GKD1</accession>
<name>A0A968GKD1_9SPIO</name>
<dbReference type="Gene3D" id="3.40.50.10490">
    <property type="entry name" value="Glucose-6-phosphate isomerase like protein, domain 1"/>
    <property type="match status" value="1"/>
</dbReference>
<reference evidence="3" key="1">
    <citation type="submission" date="2020-03" db="EMBL/GenBank/DDBJ databases">
        <title>Spirochaetal bacteria isolated from arthropods constitute a novel genus Entomospira genus novum within the order Spirochaetales.</title>
        <authorList>
            <person name="Grana-Miraglia L."/>
            <person name="Sikutova S."/>
            <person name="Fingerle V."/>
            <person name="Sing A."/>
            <person name="Castillo-Ramirez S."/>
            <person name="Margos G."/>
            <person name="Rudolf I."/>
        </authorList>
    </citation>
    <scope>NUCLEOTIDE SEQUENCE</scope>
    <source>
        <strain evidence="3">BR149</strain>
    </source>
</reference>
<dbReference type="InterPro" id="IPR046348">
    <property type="entry name" value="SIS_dom_sf"/>
</dbReference>
<feature type="domain" description="HTH rpiR-type" evidence="1">
    <location>
        <begin position="10"/>
        <end position="86"/>
    </location>
</feature>
<dbReference type="EMBL" id="JAATLM010000001">
    <property type="protein sequence ID" value="NIZ69445.1"/>
    <property type="molecule type" value="Genomic_DNA"/>
</dbReference>
<dbReference type="GO" id="GO:0003677">
    <property type="term" value="F:DNA binding"/>
    <property type="evidence" value="ECO:0007669"/>
    <property type="project" value="InterPro"/>
</dbReference>
<gene>
    <name evidence="3" type="ORF">HCT48_04355</name>
</gene>
<comment type="caution">
    <text evidence="3">The sequence shown here is derived from an EMBL/GenBank/DDBJ whole genome shotgun (WGS) entry which is preliminary data.</text>
</comment>
<dbReference type="GO" id="GO:0097367">
    <property type="term" value="F:carbohydrate derivative binding"/>
    <property type="evidence" value="ECO:0007669"/>
    <property type="project" value="InterPro"/>
</dbReference>
<dbReference type="InterPro" id="IPR009057">
    <property type="entry name" value="Homeodomain-like_sf"/>
</dbReference>
<evidence type="ECO:0000313" key="4">
    <source>
        <dbReference type="Proteomes" id="UP000778951"/>
    </source>
</evidence>
<evidence type="ECO:0000313" key="3">
    <source>
        <dbReference type="EMBL" id="NIZ69445.1"/>
    </source>
</evidence>
<dbReference type="InterPro" id="IPR000281">
    <property type="entry name" value="HTH_RpiR"/>
</dbReference>
<dbReference type="GO" id="GO:1901135">
    <property type="term" value="P:carbohydrate derivative metabolic process"/>
    <property type="evidence" value="ECO:0007669"/>
    <property type="project" value="InterPro"/>
</dbReference>
<dbReference type="PANTHER" id="PTHR30514:SF21">
    <property type="entry name" value="RPIR-FAMILY TRANSCRIPTIONAL REGULATOR"/>
    <property type="match status" value="1"/>
</dbReference>
<evidence type="ECO:0000259" key="1">
    <source>
        <dbReference type="PROSITE" id="PS51071"/>
    </source>
</evidence>
<dbReference type="Proteomes" id="UP000778951">
    <property type="component" value="Unassembled WGS sequence"/>
</dbReference>
<dbReference type="SUPFAM" id="SSF53697">
    <property type="entry name" value="SIS domain"/>
    <property type="match status" value="1"/>
</dbReference>
<dbReference type="GO" id="GO:0003700">
    <property type="term" value="F:DNA-binding transcription factor activity"/>
    <property type="evidence" value="ECO:0007669"/>
    <property type="project" value="InterPro"/>
</dbReference>
<dbReference type="PANTHER" id="PTHR30514">
    <property type="entry name" value="GLUCOKINASE"/>
    <property type="match status" value="1"/>
</dbReference>
<proteinExistence type="predicted"/>
<evidence type="ECO:0000259" key="2">
    <source>
        <dbReference type="PROSITE" id="PS51464"/>
    </source>
</evidence>
<dbReference type="RefSeq" id="WP_167695535.1">
    <property type="nucleotide sequence ID" value="NZ_CP118181.1"/>
</dbReference>
<sequence>MRNIQENLILLTVQELERRTQATLSVVEEEIIFQLIPQAMNKHFTMQKLANQADTSISAIARLINTLGFSGYAELKLTLNQIYQEIQQSILPSAANASLQQDLHQLYRFSSQQLQHFIHHVDLASLEYLITSLRSAQHIVILATGFSAIIAQSLAYQLQQLGKYCNCVDTIMPDESFQQLLKFHSLVITISKSAQTPVLERRMQDIQRAQLPNIMITTNPKGLLCQYTDKIVTIADYTQRISPDLTSLFQLKMIFFCEFLILALNKS</sequence>